<dbReference type="Pfam" id="PF16565">
    <property type="entry name" value="MIT_C"/>
    <property type="match status" value="1"/>
</dbReference>
<dbReference type="Gene3D" id="3.30.870.30">
    <property type="entry name" value="MITD, C-terminal phospholipase D-like domain"/>
    <property type="match status" value="1"/>
</dbReference>
<dbReference type="InterPro" id="IPR032341">
    <property type="entry name" value="MITD1_C"/>
</dbReference>
<keyword evidence="3" id="KW-1185">Reference proteome</keyword>
<dbReference type="AlphaFoldDB" id="A0A447IK66"/>
<feature type="domain" description="MITD1 C-terminal phospholipase D-like" evidence="1">
    <location>
        <begin position="8"/>
        <end position="64"/>
    </location>
</feature>
<sequence length="67" mass="7699">MAVWAFDGSGTLHACDITTDTGWKMVLDRGLDIFQPTPRKMNGFSLGERMQEHRMVRGFYVTYVENL</sequence>
<accession>A0A447IK66</accession>
<evidence type="ECO:0000259" key="1">
    <source>
        <dbReference type="Pfam" id="PF16565"/>
    </source>
</evidence>
<organism evidence="2 3">
    <name type="scientific">Paracoccus haematequi</name>
    <dbReference type="NCBI Taxonomy" id="2491866"/>
    <lineage>
        <taxon>Bacteria</taxon>
        <taxon>Pseudomonadati</taxon>
        <taxon>Pseudomonadota</taxon>
        <taxon>Alphaproteobacteria</taxon>
        <taxon>Rhodobacterales</taxon>
        <taxon>Paracoccaceae</taxon>
        <taxon>Paracoccus</taxon>
    </lineage>
</organism>
<evidence type="ECO:0000313" key="2">
    <source>
        <dbReference type="EMBL" id="VDS07886.1"/>
    </source>
</evidence>
<gene>
    <name evidence="2" type="ORF">PARHAE_01065</name>
</gene>
<dbReference type="EMBL" id="UZWE01000024">
    <property type="protein sequence ID" value="VDS07886.1"/>
    <property type="molecule type" value="Genomic_DNA"/>
</dbReference>
<protein>
    <recommendedName>
        <fullName evidence="1">MITD1 C-terminal phospholipase D-like domain-containing protein</fullName>
    </recommendedName>
</protein>
<reference evidence="2 3" key="1">
    <citation type="submission" date="2018-12" db="EMBL/GenBank/DDBJ databases">
        <authorList>
            <person name="Criscuolo A."/>
        </authorList>
    </citation>
    <scope>NUCLEOTIDE SEQUENCE [LARGE SCALE GENOMIC DNA]</scope>
    <source>
        <strain evidence="2">ACIP1116241</strain>
    </source>
</reference>
<evidence type="ECO:0000313" key="3">
    <source>
        <dbReference type="Proteomes" id="UP000270743"/>
    </source>
</evidence>
<proteinExistence type="predicted"/>
<name>A0A447IK66_9RHOB</name>
<dbReference type="Proteomes" id="UP000270743">
    <property type="component" value="Unassembled WGS sequence"/>
</dbReference>
<dbReference type="RefSeq" id="WP_241232682.1">
    <property type="nucleotide sequence ID" value="NZ_UZWE01000024.1"/>
</dbReference>
<dbReference type="InterPro" id="IPR038113">
    <property type="entry name" value="MITD1_C_sf"/>
</dbReference>